<evidence type="ECO:0000313" key="2">
    <source>
        <dbReference type="Proteomes" id="UP000295832"/>
    </source>
</evidence>
<reference evidence="1 2" key="1">
    <citation type="submission" date="2019-03" db="EMBL/GenBank/DDBJ databases">
        <title>Subsurface microbial communities from deep shales in Ohio and West Virginia, USA.</title>
        <authorList>
            <person name="Wrighton K."/>
        </authorList>
    </citation>
    <scope>NUCLEOTIDE SEQUENCE [LARGE SCALE GENOMIC DNA]</scope>
    <source>
        <strain evidence="1 2">MSL 6dP</strain>
    </source>
</reference>
<keyword evidence="2" id="KW-1185">Reference proteome</keyword>
<protein>
    <submittedName>
        <fullName evidence="1">Uncharacterized protein</fullName>
    </submittedName>
</protein>
<sequence length="50" mass="5897">MKEKEIEHLIKVAKNLKAKRDKDQITAFEEAELKEIYKLLLVGENIIEDK</sequence>
<organism evidence="1 2">
    <name type="scientific">Orenia marismortui</name>
    <dbReference type="NCBI Taxonomy" id="46469"/>
    <lineage>
        <taxon>Bacteria</taxon>
        <taxon>Bacillati</taxon>
        <taxon>Bacillota</taxon>
        <taxon>Clostridia</taxon>
        <taxon>Halanaerobiales</taxon>
        <taxon>Halobacteroidaceae</taxon>
        <taxon>Orenia</taxon>
    </lineage>
</organism>
<gene>
    <name evidence="1" type="ORF">C7959_10722</name>
</gene>
<dbReference type="Proteomes" id="UP000295832">
    <property type="component" value="Unassembled WGS sequence"/>
</dbReference>
<dbReference type="EMBL" id="SOEG01000007">
    <property type="protein sequence ID" value="TDX52315.1"/>
    <property type="molecule type" value="Genomic_DNA"/>
</dbReference>
<comment type="caution">
    <text evidence="1">The sequence shown here is derived from an EMBL/GenBank/DDBJ whole genome shotgun (WGS) entry which is preliminary data.</text>
</comment>
<evidence type="ECO:0000313" key="1">
    <source>
        <dbReference type="EMBL" id="TDX52315.1"/>
    </source>
</evidence>
<accession>A0A4R8GZM0</accession>
<dbReference type="RefSeq" id="WP_018248521.1">
    <property type="nucleotide sequence ID" value="NZ_SOEG01000007.1"/>
</dbReference>
<name>A0A4R8GZM0_9FIRM</name>
<proteinExistence type="predicted"/>
<dbReference type="AlphaFoldDB" id="A0A4R8GZM0"/>